<organism evidence="5">
    <name type="scientific">Amblyomma americanum</name>
    <name type="common">Lone star tick</name>
    <dbReference type="NCBI Taxonomy" id="6943"/>
    <lineage>
        <taxon>Eukaryota</taxon>
        <taxon>Metazoa</taxon>
        <taxon>Ecdysozoa</taxon>
        <taxon>Arthropoda</taxon>
        <taxon>Chelicerata</taxon>
        <taxon>Arachnida</taxon>
        <taxon>Acari</taxon>
        <taxon>Parasitiformes</taxon>
        <taxon>Ixodida</taxon>
        <taxon>Ixodoidea</taxon>
        <taxon>Ixodidae</taxon>
        <taxon>Amblyomminae</taxon>
        <taxon>Amblyomma</taxon>
    </lineage>
</organism>
<comment type="similarity">
    <text evidence="1">Belongs to the peptidase M13 family.</text>
</comment>
<protein>
    <submittedName>
        <fullName evidence="5">Putative neutral endopeptidase-like protein</fullName>
    </submittedName>
</protein>
<dbReference type="EMBL" id="GBZX01003049">
    <property type="protein sequence ID" value="JAG89691.1"/>
    <property type="molecule type" value="mRNA"/>
</dbReference>
<dbReference type="InterPro" id="IPR042089">
    <property type="entry name" value="Peptidase_M13_dom_2"/>
</dbReference>
<feature type="region of interest" description="Disordered" evidence="2">
    <location>
        <begin position="185"/>
        <end position="204"/>
    </location>
</feature>
<dbReference type="Gene3D" id="1.10.1380.10">
    <property type="entry name" value="Neutral endopeptidase , domain2"/>
    <property type="match status" value="1"/>
</dbReference>
<feature type="signal peptide" evidence="3">
    <location>
        <begin position="1"/>
        <end position="20"/>
    </location>
</feature>
<dbReference type="InterPro" id="IPR008753">
    <property type="entry name" value="Peptidase_M13_N"/>
</dbReference>
<keyword evidence="3" id="KW-0732">Signal</keyword>
<accession>A0A0C9RR81</accession>
<dbReference type="Pfam" id="PF05649">
    <property type="entry name" value="Peptidase_M13_N"/>
    <property type="match status" value="1"/>
</dbReference>
<dbReference type="PROSITE" id="PS51885">
    <property type="entry name" value="NEPRILYSIN"/>
    <property type="match status" value="1"/>
</dbReference>
<dbReference type="PANTHER" id="PTHR11733:SF241">
    <property type="entry name" value="GH26575P-RELATED"/>
    <property type="match status" value="1"/>
</dbReference>
<dbReference type="PANTHER" id="PTHR11733">
    <property type="entry name" value="ZINC METALLOPROTEASE FAMILY M13 NEPRILYSIN-RELATED"/>
    <property type="match status" value="1"/>
</dbReference>
<dbReference type="InterPro" id="IPR000718">
    <property type="entry name" value="Peptidase_M13"/>
</dbReference>
<dbReference type="GO" id="GO:0005886">
    <property type="term" value="C:plasma membrane"/>
    <property type="evidence" value="ECO:0007669"/>
    <property type="project" value="TreeGrafter"/>
</dbReference>
<evidence type="ECO:0000256" key="2">
    <source>
        <dbReference type="SAM" id="MobiDB-lite"/>
    </source>
</evidence>
<feature type="chain" id="PRO_5002219234" evidence="3">
    <location>
        <begin position="21"/>
        <end position="384"/>
    </location>
</feature>
<evidence type="ECO:0000256" key="1">
    <source>
        <dbReference type="ARBA" id="ARBA00007357"/>
    </source>
</evidence>
<dbReference type="AlphaFoldDB" id="A0A0C9RR81"/>
<name>A0A0C9RR81_AMBAM</name>
<evidence type="ECO:0000256" key="3">
    <source>
        <dbReference type="SAM" id="SignalP"/>
    </source>
</evidence>
<evidence type="ECO:0000313" key="5">
    <source>
        <dbReference type="EMBL" id="JAG89691.1"/>
    </source>
</evidence>
<sequence>MKHKGFVCLQAWFFFLAAESRQPKENENFLLCSTDVCKERAKQITESITKSPNPCEDFYSFACGAWETQHKDFADGASYGIHDELNQKVKETFKDILERRVPDTTKQNITDKVRIIYQSCMAFQNASDRPDGLAKVLKSYGLAEWPIFKNTTRNITVPENATEMLLKIGIRGVFDITVRRDPENPTSHILQLRQPKGTSSEERDRKDAIKEAALFIDSNASNTTLAEFTEDIATYGRKLKSLRSSFGPNNIDTEIRMAPIAEIERNFSNIPLLELLRKEFLGLKIDITENDSVELYPLAFYRNFNDFLNTVEPIRMLNYAGARVVSEIGYQASKAFRKLFLDVRKYYNKYSPRERWEECIQLIRNEMPEAMDYLYTCNTLTTLQ</sequence>
<dbReference type="GO" id="GO:0004222">
    <property type="term" value="F:metalloendopeptidase activity"/>
    <property type="evidence" value="ECO:0007669"/>
    <property type="project" value="InterPro"/>
</dbReference>
<dbReference type="SUPFAM" id="SSF55486">
    <property type="entry name" value="Metalloproteases ('zincins'), catalytic domain"/>
    <property type="match status" value="1"/>
</dbReference>
<dbReference type="GO" id="GO:0016485">
    <property type="term" value="P:protein processing"/>
    <property type="evidence" value="ECO:0007669"/>
    <property type="project" value="TreeGrafter"/>
</dbReference>
<evidence type="ECO:0000259" key="4">
    <source>
        <dbReference type="Pfam" id="PF05649"/>
    </source>
</evidence>
<proteinExistence type="evidence at transcript level"/>
<reference evidence="5" key="1">
    <citation type="journal article" date="2015" name="PLoS ONE">
        <title>An Insight into the Sialome of the Lone Star Tick, Amblyomma americanum, with a Glimpse on Its Time Dependent Gene Expression.</title>
        <authorList>
            <person name="Karim S."/>
            <person name="Ribeiro J.M."/>
        </authorList>
    </citation>
    <scope>NUCLEOTIDE SEQUENCE</scope>
    <source>
        <tissue evidence="5">Salivary gland</tissue>
    </source>
</reference>
<feature type="domain" description="Peptidase M13 N-terminal" evidence="4">
    <location>
        <begin position="54"/>
        <end position="376"/>
    </location>
</feature>